<evidence type="ECO:0000259" key="3">
    <source>
        <dbReference type="Pfam" id="PF22622"/>
    </source>
</evidence>
<comment type="caution">
    <text evidence="4">The sequence shown here is derived from an EMBL/GenBank/DDBJ whole genome shotgun (WGS) entry which is preliminary data.</text>
</comment>
<dbReference type="GO" id="GO:0004300">
    <property type="term" value="F:enoyl-CoA hydratase activity"/>
    <property type="evidence" value="ECO:0007669"/>
    <property type="project" value="TreeGrafter"/>
</dbReference>
<evidence type="ECO:0000256" key="1">
    <source>
        <dbReference type="SAM" id="MobiDB-lite"/>
    </source>
</evidence>
<dbReference type="GO" id="GO:0006635">
    <property type="term" value="P:fatty acid beta-oxidation"/>
    <property type="evidence" value="ECO:0007669"/>
    <property type="project" value="TreeGrafter"/>
</dbReference>
<dbReference type="GO" id="GO:0003857">
    <property type="term" value="F:(3S)-3-hydroxyacyl-CoA dehydrogenase (NAD+) activity"/>
    <property type="evidence" value="ECO:0007669"/>
    <property type="project" value="TreeGrafter"/>
</dbReference>
<feature type="domain" description="MaoC-like" evidence="2">
    <location>
        <begin position="172"/>
        <end position="280"/>
    </location>
</feature>
<dbReference type="InterPro" id="IPR054357">
    <property type="entry name" value="MFE-2_N"/>
</dbReference>
<evidence type="ECO:0000259" key="2">
    <source>
        <dbReference type="Pfam" id="PF01575"/>
    </source>
</evidence>
<evidence type="ECO:0000313" key="5">
    <source>
        <dbReference type="Proteomes" id="UP000249254"/>
    </source>
</evidence>
<gene>
    <name evidence="4" type="ORF">DJ017_04950</name>
</gene>
<feature type="compositionally biased region" description="Basic and acidic residues" evidence="1">
    <location>
        <begin position="166"/>
        <end position="177"/>
    </location>
</feature>
<evidence type="ECO:0000313" key="4">
    <source>
        <dbReference type="EMBL" id="RAK53914.1"/>
    </source>
</evidence>
<dbReference type="Gene3D" id="3.10.129.10">
    <property type="entry name" value="Hotdog Thioesterase"/>
    <property type="match status" value="1"/>
</dbReference>
<dbReference type="Pfam" id="PF22622">
    <property type="entry name" value="MFE-2_hydrat-2_N"/>
    <property type="match status" value="1"/>
</dbReference>
<dbReference type="PANTHER" id="PTHR13078">
    <property type="entry name" value="PEROXISOMAL MULTIFUNCTIONAL ENZYME TYPE 2-RELATED"/>
    <property type="match status" value="1"/>
</dbReference>
<dbReference type="EMBL" id="QFYQ01000001">
    <property type="protein sequence ID" value="RAK53914.1"/>
    <property type="molecule type" value="Genomic_DNA"/>
</dbReference>
<reference evidence="5" key="1">
    <citation type="submission" date="2018-05" db="EMBL/GenBank/DDBJ databases">
        <authorList>
            <person name="Li X."/>
        </authorList>
    </citation>
    <scope>NUCLEOTIDE SEQUENCE [LARGE SCALE GENOMIC DNA]</scope>
    <source>
        <strain evidence="5">LX32</strain>
    </source>
</reference>
<dbReference type="Proteomes" id="UP000249254">
    <property type="component" value="Unassembled WGS sequence"/>
</dbReference>
<dbReference type="GO" id="GO:0044594">
    <property type="term" value="F:17-beta-hydroxysteroid dehydrogenase (NAD+) activity"/>
    <property type="evidence" value="ECO:0007669"/>
    <property type="project" value="TreeGrafter"/>
</dbReference>
<feature type="region of interest" description="Disordered" evidence="1">
    <location>
        <begin position="150"/>
        <end position="182"/>
    </location>
</feature>
<dbReference type="PANTHER" id="PTHR13078:SF56">
    <property type="entry name" value="PEROXISOMAL MULTIFUNCTIONAL ENZYME TYPE 2"/>
    <property type="match status" value="1"/>
</dbReference>
<dbReference type="InterPro" id="IPR002539">
    <property type="entry name" value="MaoC-like_dom"/>
</dbReference>
<dbReference type="SUPFAM" id="SSF54637">
    <property type="entry name" value="Thioesterase/thiol ester dehydrase-isomerase"/>
    <property type="match status" value="2"/>
</dbReference>
<dbReference type="InterPro" id="IPR029069">
    <property type="entry name" value="HotDog_dom_sf"/>
</dbReference>
<organism evidence="4 5">
    <name type="scientific">Phenylobacterium soli</name>
    <dbReference type="NCBI Taxonomy" id="2170551"/>
    <lineage>
        <taxon>Bacteria</taxon>
        <taxon>Pseudomonadati</taxon>
        <taxon>Pseudomonadota</taxon>
        <taxon>Alphaproteobacteria</taxon>
        <taxon>Caulobacterales</taxon>
        <taxon>Caulobacteraceae</taxon>
        <taxon>Phenylobacterium</taxon>
    </lineage>
</organism>
<feature type="domain" description="Peroxisomal multifunctional enzyme type 2-like N-terminal" evidence="3">
    <location>
        <begin position="18"/>
        <end position="154"/>
    </location>
</feature>
<dbReference type="CDD" id="cd03448">
    <property type="entry name" value="HDE_HSD"/>
    <property type="match status" value="1"/>
</dbReference>
<proteinExistence type="predicted"/>
<sequence>MPIYYPDILEQKTEPRTFTYGDKDVMLYALGIGMGRDPMDERELPFVYEKDLKVVPTAATVLAAGMGRRSAAQTEQRPGLRVSQLNYLMVVHGEQKVELHKPLPAFGTFTATSRTTGAFDKGKDKGAVVVNETVWTDEKGEKVATLTGSTFARGDGGFGGPSDGAPEPHEVPTRKPDLSVPFDTRPDQALVYRLNGDRNPLHSDPDVARKAGFPRPILHGLCTYGITCRAVLQEFCDYDPTRILSHQVRFSAPVFPGDTITVDMWKDGDVISFEARVLDRGATVIKNGKTVLRS</sequence>
<keyword evidence="5" id="KW-1185">Reference proteome</keyword>
<dbReference type="RefSeq" id="WP_111527665.1">
    <property type="nucleotide sequence ID" value="NZ_JBHRSG010000002.1"/>
</dbReference>
<accession>A0A328AKI3</accession>
<dbReference type="AlphaFoldDB" id="A0A328AKI3"/>
<dbReference type="OrthoDB" id="5522043at2"/>
<dbReference type="Pfam" id="PF01575">
    <property type="entry name" value="MaoC_dehydratas"/>
    <property type="match status" value="1"/>
</dbReference>
<protein>
    <submittedName>
        <fullName evidence="4">3-alpha,7-alpha, 12-alpha-trihydroxy-5-beta-cholest-24-enoyl-CoA hydratase</fullName>
    </submittedName>
</protein>
<name>A0A328AKI3_9CAUL</name>